<reference evidence="1 2" key="1">
    <citation type="submission" date="2019-01" db="EMBL/GenBank/DDBJ databases">
        <authorList>
            <consortium name="Pathogen Informatics"/>
        </authorList>
    </citation>
    <scope>NUCLEOTIDE SEQUENCE [LARGE SCALE GENOMIC DNA]</scope>
    <source>
        <strain evidence="1 2">NCTC10166</strain>
    </source>
</reference>
<organism evidence="1 2">
    <name type="scientific">Mesomycoplasma neurolyticum</name>
    <dbReference type="NCBI Taxonomy" id="2120"/>
    <lineage>
        <taxon>Bacteria</taxon>
        <taxon>Bacillati</taxon>
        <taxon>Mycoplasmatota</taxon>
        <taxon>Mycoplasmoidales</taxon>
        <taxon>Metamycoplasmataceae</taxon>
        <taxon>Mesomycoplasma</taxon>
    </lineage>
</organism>
<dbReference type="AlphaFoldDB" id="A0A449A4H0"/>
<dbReference type="KEGG" id="mnu:NCTC10166_00092"/>
<sequence length="108" mass="13121">MNKEIQKVSSKELNLSFDFVIEKYYNRTLEININKLLRDISYGPSYFDWFIEDLIHLLDQNKYQRRWDYGTIFIKGFENLKLNSKDLESFVWQCKNVTNFDLIPIILK</sequence>
<accession>A0A449A4H0</accession>
<name>A0A449A4H0_9BACT</name>
<protein>
    <submittedName>
        <fullName evidence="1">Uncharacterized protein</fullName>
    </submittedName>
</protein>
<dbReference type="EMBL" id="LR214951">
    <property type="protein sequence ID" value="VEU59137.1"/>
    <property type="molecule type" value="Genomic_DNA"/>
</dbReference>
<gene>
    <name evidence="1" type="ORF">NCTC10166_00092</name>
</gene>
<dbReference type="OrthoDB" id="398762at2"/>
<keyword evidence="2" id="KW-1185">Reference proteome</keyword>
<dbReference type="Proteomes" id="UP000289440">
    <property type="component" value="Chromosome"/>
</dbReference>
<proteinExistence type="predicted"/>
<evidence type="ECO:0000313" key="1">
    <source>
        <dbReference type="EMBL" id="VEU59137.1"/>
    </source>
</evidence>
<evidence type="ECO:0000313" key="2">
    <source>
        <dbReference type="Proteomes" id="UP000289440"/>
    </source>
</evidence>
<dbReference type="RefSeq" id="WP_129719534.1">
    <property type="nucleotide sequence ID" value="NZ_LR214951.1"/>
</dbReference>